<organism evidence="2">
    <name type="scientific">Tetraselmis sp. GSL018</name>
    <dbReference type="NCBI Taxonomy" id="582737"/>
    <lineage>
        <taxon>Eukaryota</taxon>
        <taxon>Viridiplantae</taxon>
        <taxon>Chlorophyta</taxon>
        <taxon>core chlorophytes</taxon>
        <taxon>Chlorodendrophyceae</taxon>
        <taxon>Chlorodendrales</taxon>
        <taxon>Chlorodendraceae</taxon>
        <taxon>Tetraselmis</taxon>
    </lineage>
</organism>
<evidence type="ECO:0000256" key="1">
    <source>
        <dbReference type="SAM" id="MobiDB-lite"/>
    </source>
</evidence>
<accession>A0A061R885</accession>
<dbReference type="AlphaFoldDB" id="A0A061R885"/>
<evidence type="ECO:0000313" key="2">
    <source>
        <dbReference type="EMBL" id="JAC68173.1"/>
    </source>
</evidence>
<gene>
    <name evidence="2" type="ORF">TSPGSL018_9354</name>
</gene>
<dbReference type="EMBL" id="GBEZ01018242">
    <property type="protein sequence ID" value="JAC68173.1"/>
    <property type="molecule type" value="Transcribed_RNA"/>
</dbReference>
<reference evidence="2" key="1">
    <citation type="submission" date="2014-05" db="EMBL/GenBank/DDBJ databases">
        <title>The transcriptome of the halophilic microalga Tetraselmis sp. GSL018 isolated from the Great Salt Lake, Utah.</title>
        <authorList>
            <person name="Jinkerson R.E."/>
            <person name="D'Adamo S."/>
            <person name="Posewitz M.C."/>
        </authorList>
    </citation>
    <scope>NUCLEOTIDE SEQUENCE</scope>
    <source>
        <strain evidence="2">GSL018</strain>
    </source>
</reference>
<sequence length="63" mass="6679">KGSPILTPPSAALLLLMESGRKGLGLRVTQGRVQDSDSPRGAVQPRQSRRGEEAGRGREQPDG</sequence>
<feature type="region of interest" description="Disordered" evidence="1">
    <location>
        <begin position="26"/>
        <end position="63"/>
    </location>
</feature>
<proteinExistence type="predicted"/>
<feature type="non-terminal residue" evidence="2">
    <location>
        <position position="1"/>
    </location>
</feature>
<protein>
    <submittedName>
        <fullName evidence="2">Uncharacterized protein</fullName>
    </submittedName>
</protein>
<feature type="compositionally biased region" description="Basic and acidic residues" evidence="1">
    <location>
        <begin position="49"/>
        <end position="63"/>
    </location>
</feature>
<name>A0A061R885_9CHLO</name>